<dbReference type="SUPFAM" id="SSF47384">
    <property type="entry name" value="Homodimeric domain of signal transducing histidine kinase"/>
    <property type="match status" value="1"/>
</dbReference>
<evidence type="ECO:0000256" key="4">
    <source>
        <dbReference type="ARBA" id="ARBA00022553"/>
    </source>
</evidence>
<dbReference type="SMART" id="SM00260">
    <property type="entry name" value="CheW"/>
    <property type="match status" value="1"/>
</dbReference>
<dbReference type="PANTHER" id="PTHR43395">
    <property type="entry name" value="SENSOR HISTIDINE KINASE CHEA"/>
    <property type="match status" value="1"/>
</dbReference>
<comment type="function">
    <text evidence="8">Involved in the transmission of sensory signals from the chemoreceptors to the flagellar motors. CheA is autophosphorylated; it can transfer its phosphate group to either CheB or CheY.</text>
</comment>
<evidence type="ECO:0000256" key="1">
    <source>
        <dbReference type="ARBA" id="ARBA00000085"/>
    </source>
</evidence>
<feature type="domain" description="CheW-like" evidence="14">
    <location>
        <begin position="583"/>
        <end position="711"/>
    </location>
</feature>
<gene>
    <name evidence="16" type="ORF">DES32_0063</name>
</gene>
<evidence type="ECO:0000259" key="13">
    <source>
        <dbReference type="PROSITE" id="PS50110"/>
    </source>
</evidence>
<evidence type="ECO:0000259" key="14">
    <source>
        <dbReference type="PROSITE" id="PS50851"/>
    </source>
</evidence>
<keyword evidence="17" id="KW-1185">Reference proteome</keyword>
<evidence type="ECO:0000313" key="16">
    <source>
        <dbReference type="EMBL" id="REF88854.1"/>
    </source>
</evidence>
<evidence type="ECO:0000256" key="5">
    <source>
        <dbReference type="ARBA" id="ARBA00022679"/>
    </source>
</evidence>
<dbReference type="InterPro" id="IPR008207">
    <property type="entry name" value="Sig_transdc_His_kin_Hpt_dom"/>
</dbReference>
<dbReference type="Gene3D" id="1.10.287.560">
    <property type="entry name" value="Histidine kinase CheA-like, homodimeric domain"/>
    <property type="match status" value="1"/>
</dbReference>
<evidence type="ECO:0000256" key="3">
    <source>
        <dbReference type="ARBA" id="ARBA00021495"/>
    </source>
</evidence>
<dbReference type="PROSITE" id="PS50110">
    <property type="entry name" value="RESPONSE_REGULATORY"/>
    <property type="match status" value="1"/>
</dbReference>
<keyword evidence="4 10" id="KW-0597">Phosphoprotein</keyword>
<dbReference type="SUPFAM" id="SSF47226">
    <property type="entry name" value="Histidine-containing phosphotransfer domain, HPT domain"/>
    <property type="match status" value="1"/>
</dbReference>
<dbReference type="InterPro" id="IPR051315">
    <property type="entry name" value="Bact_Chemotaxis_CheA"/>
</dbReference>
<proteinExistence type="predicted"/>
<dbReference type="PRINTS" id="PR00344">
    <property type="entry name" value="BCTRLSENSOR"/>
</dbReference>
<feature type="domain" description="CheW-like" evidence="14">
    <location>
        <begin position="425"/>
        <end position="562"/>
    </location>
</feature>
<dbReference type="InterPro" id="IPR003594">
    <property type="entry name" value="HATPase_dom"/>
</dbReference>
<dbReference type="InterPro" id="IPR004105">
    <property type="entry name" value="CheA-like_dim"/>
</dbReference>
<dbReference type="InterPro" id="IPR036061">
    <property type="entry name" value="CheW-like_dom_sf"/>
</dbReference>
<dbReference type="InterPro" id="IPR005467">
    <property type="entry name" value="His_kinase_dom"/>
</dbReference>
<feature type="domain" description="Response regulatory" evidence="13">
    <location>
        <begin position="723"/>
        <end position="843"/>
    </location>
</feature>
<dbReference type="SMART" id="SM01231">
    <property type="entry name" value="H-kinase_dim"/>
    <property type="match status" value="1"/>
</dbReference>
<dbReference type="OrthoDB" id="9803176at2"/>
<evidence type="ECO:0000259" key="15">
    <source>
        <dbReference type="PROSITE" id="PS50894"/>
    </source>
</evidence>
<dbReference type="SMART" id="SM00073">
    <property type="entry name" value="HPT"/>
    <property type="match status" value="1"/>
</dbReference>
<evidence type="ECO:0000256" key="6">
    <source>
        <dbReference type="ARBA" id="ARBA00022777"/>
    </source>
</evidence>
<dbReference type="FunFam" id="3.30.565.10:FF:000016">
    <property type="entry name" value="Chemotaxis protein CheA, putative"/>
    <property type="match status" value="1"/>
</dbReference>
<dbReference type="Gene3D" id="1.20.120.160">
    <property type="entry name" value="HPT domain"/>
    <property type="match status" value="1"/>
</dbReference>
<dbReference type="Gene3D" id="3.40.50.2300">
    <property type="match status" value="1"/>
</dbReference>
<evidence type="ECO:0000256" key="2">
    <source>
        <dbReference type="ARBA" id="ARBA00012438"/>
    </source>
</evidence>
<reference evidence="16 17" key="1">
    <citation type="submission" date="2018-08" db="EMBL/GenBank/DDBJ databases">
        <title>Genomic Encyclopedia of Type Strains, Phase IV (KMG-IV): sequencing the most valuable type-strain genomes for metagenomic binning, comparative biology and taxonomic classification.</title>
        <authorList>
            <person name="Goeker M."/>
        </authorList>
    </citation>
    <scope>NUCLEOTIDE SEQUENCE [LARGE SCALE GENOMIC DNA]</scope>
    <source>
        <strain evidence="16 17">BW863</strain>
    </source>
</reference>
<dbReference type="PROSITE" id="PS50894">
    <property type="entry name" value="HPT"/>
    <property type="match status" value="1"/>
</dbReference>
<comment type="catalytic activity">
    <reaction evidence="1">
        <text>ATP + protein L-histidine = ADP + protein N-phospho-L-histidine.</text>
        <dbReference type="EC" id="2.7.13.3"/>
    </reaction>
</comment>
<sequence>MDDLLNDFLVETSEHIEAAGEQLVLFERDPADREAIIRIFRLFHTIKGTCGFLGLPRLEHLTHVTESLISKLRDGAPATAETVSLTLAAVDRVKNILAALAATGKEPGGTDDDLIAALQTHADFSTSSREPGEAAPAPAAIEPAKAEADKAEDEKAGPTRKEIRTPAHAPAQTRPETIRVSVSALERIMLLVSELVLTRNQLLEITRHQDDAVIKTPLQRLSSLTTDLQDAVMRARMQSVGRLFASLPRLVRELAVELKKKLHLVTEGADTELDRQLIELIRDPLTHLLRNCADHGIETPAERLALGKPEEGTIRVAATHEAGYITIDVSDDGRGLDVQKIRAKAIAKGLVSASEAKELSDEDVGRFIFAPDFSTAAAVTSISGRGVGMDIVRDNIEAIGGAISLTTVPGKGTSFTLKIPLTLAITPALIVEACGHRFSLPQHSVVEAVGLGEAGIHTLEDLQGSLVLRLREDILPVVALSTILEIDSGSGPASGDLVIVMRVNNRAFGVLVDAVTDVQEIVVKPLGSSLSELEVFSGHTILGDGSVVLILDPTGIAARMGFERTNDYTVGRVVETFTPADETTRFVLFRAGAGALKALPLSLVVRIESIPAADIRTSDGLMVVQHQSHLMPLVPLFSTTEAQLQAVNPVLVLGIGGESLGLLIEQIIDVVEARLTIEIASTSPGIIGTAEIRGEIAEVLDATYFMQIGRPNAYSRGVAHQFHILLVDDKPFFRDMLAPLIIAAGYCVNTAASASEALTMFEKGAHFDAVVTDTDMPQMSGYELARRLTREPRHRDLPIIALAAHAAPTVLQAARESGMCGAVGKFDRPALVKMLGDVLELRHLHKNDLEKTVIGSAAA</sequence>
<dbReference type="Pfam" id="PF02518">
    <property type="entry name" value="HATPase_c"/>
    <property type="match status" value="1"/>
</dbReference>
<dbReference type="GO" id="GO:0000155">
    <property type="term" value="F:phosphorelay sensor kinase activity"/>
    <property type="evidence" value="ECO:0007669"/>
    <property type="project" value="InterPro"/>
</dbReference>
<dbReference type="SUPFAM" id="SSF50341">
    <property type="entry name" value="CheW-like"/>
    <property type="match status" value="2"/>
</dbReference>
<dbReference type="Pfam" id="PF00072">
    <property type="entry name" value="Response_reg"/>
    <property type="match status" value="1"/>
</dbReference>
<dbReference type="EMBL" id="QUMO01000001">
    <property type="protein sequence ID" value="REF88854.1"/>
    <property type="molecule type" value="Genomic_DNA"/>
</dbReference>
<dbReference type="Pfam" id="PF01627">
    <property type="entry name" value="Hpt"/>
    <property type="match status" value="1"/>
</dbReference>
<evidence type="ECO:0000256" key="11">
    <source>
        <dbReference type="SAM" id="MobiDB-lite"/>
    </source>
</evidence>
<dbReference type="Gene3D" id="2.30.30.40">
    <property type="entry name" value="SH3 Domains"/>
    <property type="match status" value="1"/>
</dbReference>
<feature type="region of interest" description="Disordered" evidence="11">
    <location>
        <begin position="124"/>
        <end position="175"/>
    </location>
</feature>
<evidence type="ECO:0000256" key="7">
    <source>
        <dbReference type="ARBA" id="ARBA00023012"/>
    </source>
</evidence>
<evidence type="ECO:0000256" key="10">
    <source>
        <dbReference type="PROSITE-ProRule" id="PRU00169"/>
    </source>
</evidence>
<dbReference type="SMART" id="SM00448">
    <property type="entry name" value="REC"/>
    <property type="match status" value="1"/>
</dbReference>
<keyword evidence="6 16" id="KW-0418">Kinase</keyword>
<organism evidence="16 17">
    <name type="scientific">Methylovirgula ligni</name>
    <dbReference type="NCBI Taxonomy" id="569860"/>
    <lineage>
        <taxon>Bacteria</taxon>
        <taxon>Pseudomonadati</taxon>
        <taxon>Pseudomonadota</taxon>
        <taxon>Alphaproteobacteria</taxon>
        <taxon>Hyphomicrobiales</taxon>
        <taxon>Beijerinckiaceae</taxon>
        <taxon>Methylovirgula</taxon>
    </lineage>
</organism>
<dbReference type="InterPro" id="IPR001789">
    <property type="entry name" value="Sig_transdc_resp-reg_receiver"/>
</dbReference>
<dbReference type="InterPro" id="IPR036097">
    <property type="entry name" value="HisK_dim/P_sf"/>
</dbReference>
<dbReference type="SMART" id="SM00387">
    <property type="entry name" value="HATPase_c"/>
    <property type="match status" value="1"/>
</dbReference>
<dbReference type="PROSITE" id="PS50851">
    <property type="entry name" value="CHEW"/>
    <property type="match status" value="2"/>
</dbReference>
<dbReference type="CDD" id="cd00088">
    <property type="entry name" value="HPT"/>
    <property type="match status" value="1"/>
</dbReference>
<dbReference type="RefSeq" id="WP_115834703.1">
    <property type="nucleotide sequence ID" value="NZ_CP025086.1"/>
</dbReference>
<evidence type="ECO:0000256" key="9">
    <source>
        <dbReference type="PROSITE-ProRule" id="PRU00110"/>
    </source>
</evidence>
<dbReference type="Proteomes" id="UP000256900">
    <property type="component" value="Unassembled WGS sequence"/>
</dbReference>
<keyword evidence="5" id="KW-0808">Transferase</keyword>
<feature type="domain" description="Histidine kinase" evidence="12">
    <location>
        <begin position="173"/>
        <end position="423"/>
    </location>
</feature>
<evidence type="ECO:0000313" key="17">
    <source>
        <dbReference type="Proteomes" id="UP000256900"/>
    </source>
</evidence>
<dbReference type="SUPFAM" id="SSF55874">
    <property type="entry name" value="ATPase domain of HSP90 chaperone/DNA topoisomerase II/histidine kinase"/>
    <property type="match status" value="1"/>
</dbReference>
<dbReference type="GO" id="GO:0005737">
    <property type="term" value="C:cytoplasm"/>
    <property type="evidence" value="ECO:0007669"/>
    <property type="project" value="InterPro"/>
</dbReference>
<dbReference type="InterPro" id="IPR036641">
    <property type="entry name" value="HPT_dom_sf"/>
</dbReference>
<dbReference type="CDD" id="cd16916">
    <property type="entry name" value="HATPase_CheA-like"/>
    <property type="match status" value="1"/>
</dbReference>
<dbReference type="InterPro" id="IPR004358">
    <property type="entry name" value="Sig_transdc_His_kin-like_C"/>
</dbReference>
<dbReference type="InterPro" id="IPR036890">
    <property type="entry name" value="HATPase_C_sf"/>
</dbReference>
<dbReference type="InterPro" id="IPR011006">
    <property type="entry name" value="CheY-like_superfamily"/>
</dbReference>
<feature type="modified residue" description="4-aspartylphosphate" evidence="10">
    <location>
        <position position="773"/>
    </location>
</feature>
<feature type="domain" description="HPt" evidence="15">
    <location>
        <begin position="1"/>
        <end position="100"/>
    </location>
</feature>
<dbReference type="Pfam" id="PF01584">
    <property type="entry name" value="CheW"/>
    <property type="match status" value="1"/>
</dbReference>
<keyword evidence="7" id="KW-0902">Two-component regulatory system</keyword>
<protein>
    <recommendedName>
        <fullName evidence="3">Chemotaxis protein CheA</fullName>
        <ecNumber evidence="2">2.7.13.3</ecNumber>
    </recommendedName>
</protein>
<dbReference type="PANTHER" id="PTHR43395:SF1">
    <property type="entry name" value="CHEMOTAXIS PROTEIN CHEA"/>
    <property type="match status" value="1"/>
</dbReference>
<comment type="caution">
    <text evidence="16">The sequence shown here is derived from an EMBL/GenBank/DDBJ whole genome shotgun (WGS) entry which is preliminary data.</text>
</comment>
<dbReference type="CDD" id="cd17546">
    <property type="entry name" value="REC_hyHK_CKI1_RcsC-like"/>
    <property type="match status" value="1"/>
</dbReference>
<dbReference type="Gene3D" id="3.30.565.10">
    <property type="entry name" value="Histidine kinase-like ATPase, C-terminal domain"/>
    <property type="match status" value="1"/>
</dbReference>
<dbReference type="PROSITE" id="PS50109">
    <property type="entry name" value="HIS_KIN"/>
    <property type="match status" value="1"/>
</dbReference>
<dbReference type="SUPFAM" id="SSF52172">
    <property type="entry name" value="CheY-like"/>
    <property type="match status" value="1"/>
</dbReference>
<name>A0A3D9Z0Z5_9HYPH</name>
<evidence type="ECO:0000256" key="8">
    <source>
        <dbReference type="ARBA" id="ARBA00035100"/>
    </source>
</evidence>
<feature type="modified residue" description="Phosphohistidine" evidence="9">
    <location>
        <position position="44"/>
    </location>
</feature>
<dbReference type="Pfam" id="PF02895">
    <property type="entry name" value="H-kinase_dim"/>
    <property type="match status" value="1"/>
</dbReference>
<accession>A0A3D9Z0Z5</accession>
<dbReference type="GO" id="GO:0006935">
    <property type="term" value="P:chemotaxis"/>
    <property type="evidence" value="ECO:0007669"/>
    <property type="project" value="InterPro"/>
</dbReference>
<evidence type="ECO:0000259" key="12">
    <source>
        <dbReference type="PROSITE" id="PS50109"/>
    </source>
</evidence>
<dbReference type="EC" id="2.7.13.3" evidence="2"/>
<feature type="compositionally biased region" description="Basic and acidic residues" evidence="11">
    <location>
        <begin position="144"/>
        <end position="165"/>
    </location>
</feature>
<dbReference type="InterPro" id="IPR037006">
    <property type="entry name" value="CheA-like_homodim_sf"/>
</dbReference>
<dbReference type="InterPro" id="IPR002545">
    <property type="entry name" value="CheW-lke_dom"/>
</dbReference>
<feature type="compositionally biased region" description="Low complexity" evidence="11">
    <location>
        <begin position="133"/>
        <end position="143"/>
    </location>
</feature>
<dbReference type="AlphaFoldDB" id="A0A3D9Z0Z5"/>